<feature type="domain" description="Methyltransferase" evidence="14">
    <location>
        <begin position="59"/>
        <end position="178"/>
    </location>
</feature>
<dbReference type="PANTHER" id="PTHR16458">
    <property type="entry name" value="GLYCINE N-METHYLTRANSFERASE"/>
    <property type="match status" value="1"/>
</dbReference>
<dbReference type="Gene3D" id="3.30.46.10">
    <property type="entry name" value="Glycine N-methyltransferase, chain A, domain 1"/>
    <property type="match status" value="1"/>
</dbReference>
<dbReference type="CDD" id="cd02440">
    <property type="entry name" value="AdoMet_MTases"/>
    <property type="match status" value="1"/>
</dbReference>
<keyword evidence="6" id="KW-0597">Phosphoprotein</keyword>
<dbReference type="GO" id="GO:0046500">
    <property type="term" value="P:S-adenosylmethionine metabolic process"/>
    <property type="evidence" value="ECO:0007669"/>
    <property type="project" value="TreeGrafter"/>
</dbReference>
<feature type="binding site" evidence="13">
    <location>
        <position position="22"/>
    </location>
    <ligand>
        <name>S-adenosyl-L-methionine</name>
        <dbReference type="ChEBI" id="CHEBI:59789"/>
    </ligand>
</feature>
<comment type="similarity">
    <text evidence="12">Belongs to the class I-like SAM-binding methyltransferase superfamily. Glycine N-methyltransferase family.</text>
</comment>
<dbReference type="PIRSF" id="PIRSF000385">
    <property type="entry name" value="Gly_N-mtase"/>
    <property type="match status" value="1"/>
</dbReference>
<keyword evidence="8 12" id="KW-0808">Transferase</keyword>
<feature type="binding site" evidence="13">
    <location>
        <position position="86"/>
    </location>
    <ligand>
        <name>S-adenosyl-L-methionine</name>
        <dbReference type="ChEBI" id="CHEBI:59789"/>
    </ligand>
</feature>
<dbReference type="EMBL" id="JAIZAY010000003">
    <property type="protein sequence ID" value="KAJ8045345.1"/>
    <property type="molecule type" value="Genomic_DNA"/>
</dbReference>
<evidence type="ECO:0000256" key="13">
    <source>
        <dbReference type="PIRSR" id="PIRSR000385-2"/>
    </source>
</evidence>
<dbReference type="SUPFAM" id="SSF53335">
    <property type="entry name" value="S-adenosyl-L-methionine-dependent methyltransferases"/>
    <property type="match status" value="1"/>
</dbReference>
<dbReference type="Pfam" id="PF13847">
    <property type="entry name" value="Methyltransf_31"/>
    <property type="match status" value="1"/>
</dbReference>
<evidence type="ECO:0000313" key="16">
    <source>
        <dbReference type="Proteomes" id="UP001152320"/>
    </source>
</evidence>
<feature type="binding site" evidence="13">
    <location>
        <position position="136"/>
    </location>
    <ligand>
        <name>S-adenosyl-L-methionine</name>
        <dbReference type="ChEBI" id="CHEBI:59789"/>
    </ligand>
</feature>
<dbReference type="InterPro" id="IPR025714">
    <property type="entry name" value="Methyltranfer_dom"/>
</dbReference>
<evidence type="ECO:0000256" key="2">
    <source>
        <dbReference type="ARBA" id="ARBA00011881"/>
    </source>
</evidence>
<dbReference type="Proteomes" id="UP001152320">
    <property type="component" value="Chromosome 3"/>
</dbReference>
<accession>A0A9Q1HGW0</accession>
<dbReference type="PROSITE" id="PS51600">
    <property type="entry name" value="SAM_GNMT"/>
    <property type="match status" value="1"/>
</dbReference>
<feature type="binding site" evidence="13">
    <location>
        <position position="41"/>
    </location>
    <ligand>
        <name>S-adenosyl-L-methionine</name>
        <dbReference type="ChEBI" id="CHEBI:59789"/>
    </ligand>
</feature>
<dbReference type="GO" id="GO:0006111">
    <property type="term" value="P:regulation of gluconeogenesis"/>
    <property type="evidence" value="ECO:0007669"/>
    <property type="project" value="TreeGrafter"/>
</dbReference>
<dbReference type="FunFam" id="3.40.50.150:FF:000113">
    <property type="entry name" value="Glycine N-methyltransferase"/>
    <property type="match status" value="1"/>
</dbReference>
<keyword evidence="16" id="KW-1185">Reference proteome</keyword>
<dbReference type="GO" id="GO:1904047">
    <property type="term" value="F:S-adenosyl-L-methionine binding"/>
    <property type="evidence" value="ECO:0007669"/>
    <property type="project" value="TreeGrafter"/>
</dbReference>
<comment type="caution">
    <text evidence="15">The sequence shown here is derived from an EMBL/GenBank/DDBJ whole genome shotgun (WGS) entry which is preliminary data.</text>
</comment>
<evidence type="ECO:0000259" key="14">
    <source>
        <dbReference type="Pfam" id="PF13847"/>
    </source>
</evidence>
<evidence type="ECO:0000256" key="7">
    <source>
        <dbReference type="ARBA" id="ARBA00022603"/>
    </source>
</evidence>
<dbReference type="GO" id="GO:0016594">
    <property type="term" value="F:glycine binding"/>
    <property type="evidence" value="ECO:0007669"/>
    <property type="project" value="TreeGrafter"/>
</dbReference>
<dbReference type="Gene3D" id="3.40.50.150">
    <property type="entry name" value="Vaccinia Virus protein VP39"/>
    <property type="match status" value="1"/>
</dbReference>
<gene>
    <name evidence="15" type="ORF">HOLleu_08337</name>
</gene>
<dbReference type="GO" id="GO:0006730">
    <property type="term" value="P:one-carbon metabolic process"/>
    <property type="evidence" value="ECO:0007669"/>
    <property type="project" value="TreeGrafter"/>
</dbReference>
<organism evidence="15 16">
    <name type="scientific">Holothuria leucospilota</name>
    <name type="common">Black long sea cucumber</name>
    <name type="synonym">Mertensiothuria leucospilota</name>
    <dbReference type="NCBI Taxonomy" id="206669"/>
    <lineage>
        <taxon>Eukaryota</taxon>
        <taxon>Metazoa</taxon>
        <taxon>Echinodermata</taxon>
        <taxon>Eleutherozoa</taxon>
        <taxon>Echinozoa</taxon>
        <taxon>Holothuroidea</taxon>
        <taxon>Aspidochirotacea</taxon>
        <taxon>Aspidochirotida</taxon>
        <taxon>Holothuriidae</taxon>
        <taxon>Holothuria</taxon>
    </lineage>
</organism>
<proteinExistence type="inferred from homology"/>
<evidence type="ECO:0000256" key="9">
    <source>
        <dbReference type="ARBA" id="ARBA00022691"/>
    </source>
</evidence>
<dbReference type="GO" id="GO:0005542">
    <property type="term" value="F:folic acid binding"/>
    <property type="evidence" value="ECO:0007669"/>
    <property type="project" value="UniProtKB-KW"/>
</dbReference>
<dbReference type="EC" id="2.1.1.20" evidence="3"/>
<dbReference type="PANTHER" id="PTHR16458:SF2">
    <property type="entry name" value="GLYCINE N-METHYLTRANSFERASE"/>
    <property type="match status" value="1"/>
</dbReference>
<evidence type="ECO:0000256" key="5">
    <source>
        <dbReference type="ARBA" id="ARBA00022490"/>
    </source>
</evidence>
<dbReference type="InterPro" id="IPR029063">
    <property type="entry name" value="SAM-dependent_MTases_sf"/>
</dbReference>
<evidence type="ECO:0000256" key="12">
    <source>
        <dbReference type="PIRNR" id="PIRNR000385"/>
    </source>
</evidence>
<evidence type="ECO:0000256" key="4">
    <source>
        <dbReference type="ARBA" id="ARBA00019972"/>
    </source>
</evidence>
<keyword evidence="5" id="KW-0963">Cytoplasm</keyword>
<evidence type="ECO:0000256" key="3">
    <source>
        <dbReference type="ARBA" id="ARBA00011999"/>
    </source>
</evidence>
<keyword evidence="7 12" id="KW-0489">Methyltransferase</keyword>
<dbReference type="GO" id="GO:0005829">
    <property type="term" value="C:cytosol"/>
    <property type="evidence" value="ECO:0007669"/>
    <property type="project" value="TreeGrafter"/>
</dbReference>
<keyword evidence="10" id="KW-0290">Folate-binding</keyword>
<feature type="binding site" evidence="13">
    <location>
        <position position="65"/>
    </location>
    <ligand>
        <name>S-adenosyl-L-methionine</name>
        <dbReference type="ChEBI" id="CHEBI:59789"/>
    </ligand>
</feature>
<dbReference type="InterPro" id="IPR014369">
    <property type="entry name" value="Gly/Sar_N_MeTrfase"/>
</dbReference>
<dbReference type="GO" id="GO:0017174">
    <property type="term" value="F:glycine N-methyltransferase activity"/>
    <property type="evidence" value="ECO:0007669"/>
    <property type="project" value="UniProtKB-EC"/>
</dbReference>
<evidence type="ECO:0000256" key="1">
    <source>
        <dbReference type="ARBA" id="ARBA00004496"/>
    </source>
</evidence>
<dbReference type="GO" id="GO:1901052">
    <property type="term" value="P:sarcosine metabolic process"/>
    <property type="evidence" value="ECO:0007669"/>
    <property type="project" value="TreeGrafter"/>
</dbReference>
<protein>
    <recommendedName>
        <fullName evidence="4">Glycine N-methyltransferase</fullName>
        <ecNumber evidence="3">2.1.1.20</ecNumber>
    </recommendedName>
</protein>
<evidence type="ECO:0000256" key="6">
    <source>
        <dbReference type="ARBA" id="ARBA00022553"/>
    </source>
</evidence>
<dbReference type="AlphaFoldDB" id="A0A9Q1HGW0"/>
<dbReference type="GO" id="GO:0046498">
    <property type="term" value="P:S-adenosylhomocysteine metabolic process"/>
    <property type="evidence" value="ECO:0007669"/>
    <property type="project" value="TreeGrafter"/>
</dbReference>
<dbReference type="GO" id="GO:0032259">
    <property type="term" value="P:methylation"/>
    <property type="evidence" value="ECO:0007669"/>
    <property type="project" value="UniProtKB-KW"/>
</dbReference>
<comment type="subunit">
    <text evidence="2">Homotetramer.</text>
</comment>
<evidence type="ECO:0000256" key="8">
    <source>
        <dbReference type="ARBA" id="ARBA00022679"/>
    </source>
</evidence>
<evidence type="ECO:0000256" key="11">
    <source>
        <dbReference type="ARBA" id="ARBA00048261"/>
    </source>
</evidence>
<dbReference type="OrthoDB" id="3647at2759"/>
<comment type="subcellular location">
    <subcellularLocation>
        <location evidence="1">Cytoplasm</location>
    </subcellularLocation>
</comment>
<sequence length="306" mass="35215">MVDSIYRTRSLGVPAQGIPDQYADGKAAKVWEYYIGSRKSRTDVYKKWLTNLLSSKNCDTILDVACGTGVDSVMLLEEGYKVMSIDASDKMVMNAFRERWDRRKEEAFDKWEIELSNWLTVADDIPDRKFDALICLGNSFAHLPDFEGNQANHKIALKNFETLLKPGGILIIDHRNYDAILDTGRAPVKNIYYKGNCIKDIQTSTLFVNGRPSMVTLDYFIDVTAARKMEEEDNQEELPSGRKLKITEDGVYKFRLSYYPHRLNAFTELLKETFGADAKHEVYGDFQPYRENETPAYYVHVIHKPF</sequence>
<evidence type="ECO:0000313" key="15">
    <source>
        <dbReference type="EMBL" id="KAJ8045345.1"/>
    </source>
</evidence>
<dbReference type="GO" id="GO:0051289">
    <property type="term" value="P:protein homotetramerization"/>
    <property type="evidence" value="ECO:0007669"/>
    <property type="project" value="TreeGrafter"/>
</dbReference>
<dbReference type="GO" id="GO:0042802">
    <property type="term" value="F:identical protein binding"/>
    <property type="evidence" value="ECO:0007669"/>
    <property type="project" value="TreeGrafter"/>
</dbReference>
<feature type="binding site" evidence="13">
    <location>
        <position position="31"/>
    </location>
    <ligand>
        <name>S-adenosyl-L-methionine</name>
        <dbReference type="ChEBI" id="CHEBI:59789"/>
    </ligand>
</feature>
<name>A0A9Q1HGW0_HOLLE</name>
<comment type="catalytic activity">
    <reaction evidence="11">
        <text>glycine + S-adenosyl-L-methionine = sarcosine + S-adenosyl-L-homocysteine + H(+)</text>
        <dbReference type="Rhea" id="RHEA:19937"/>
        <dbReference type="ChEBI" id="CHEBI:15378"/>
        <dbReference type="ChEBI" id="CHEBI:57305"/>
        <dbReference type="ChEBI" id="CHEBI:57433"/>
        <dbReference type="ChEBI" id="CHEBI:57856"/>
        <dbReference type="ChEBI" id="CHEBI:59789"/>
        <dbReference type="EC" id="2.1.1.20"/>
    </reaction>
    <physiologicalReaction direction="left-to-right" evidence="11">
        <dbReference type="Rhea" id="RHEA:19938"/>
    </physiologicalReaction>
</comment>
<feature type="binding site" evidence="13">
    <location>
        <begin position="117"/>
        <end position="118"/>
    </location>
    <ligand>
        <name>S-adenosyl-L-methionine</name>
        <dbReference type="ChEBI" id="CHEBI:59789"/>
    </ligand>
</feature>
<reference evidence="15" key="1">
    <citation type="submission" date="2021-10" db="EMBL/GenBank/DDBJ databases">
        <title>Tropical sea cucumber genome reveals ecological adaptation and Cuvierian tubules defense mechanism.</title>
        <authorList>
            <person name="Chen T."/>
        </authorList>
    </citation>
    <scope>NUCLEOTIDE SEQUENCE</scope>
    <source>
        <strain evidence="15">Nanhai2018</strain>
        <tissue evidence="15">Muscle</tissue>
    </source>
</reference>
<keyword evidence="9 12" id="KW-0949">S-adenosyl-L-methionine</keyword>
<evidence type="ECO:0000256" key="10">
    <source>
        <dbReference type="ARBA" id="ARBA00022954"/>
    </source>
</evidence>